<evidence type="ECO:0000256" key="2">
    <source>
        <dbReference type="SAM" id="SignalP"/>
    </source>
</evidence>
<feature type="chain" id="PRO_5013707385" evidence="2">
    <location>
        <begin position="17"/>
        <end position="69"/>
    </location>
</feature>
<evidence type="ECO:0000256" key="1">
    <source>
        <dbReference type="SAM" id="MobiDB-lite"/>
    </source>
</evidence>
<accession>A0A2G5UFL1</accession>
<organism evidence="3 4">
    <name type="scientific">Caenorhabditis nigoni</name>
    <dbReference type="NCBI Taxonomy" id="1611254"/>
    <lineage>
        <taxon>Eukaryota</taxon>
        <taxon>Metazoa</taxon>
        <taxon>Ecdysozoa</taxon>
        <taxon>Nematoda</taxon>
        <taxon>Chromadorea</taxon>
        <taxon>Rhabditida</taxon>
        <taxon>Rhabditina</taxon>
        <taxon>Rhabditomorpha</taxon>
        <taxon>Rhabditoidea</taxon>
        <taxon>Rhabditidae</taxon>
        <taxon>Peloderinae</taxon>
        <taxon>Caenorhabditis</taxon>
    </lineage>
</organism>
<feature type="signal peptide" evidence="2">
    <location>
        <begin position="1"/>
        <end position="16"/>
    </location>
</feature>
<reference evidence="4" key="1">
    <citation type="submission" date="2017-10" db="EMBL/GenBank/DDBJ databases">
        <title>Rapid genome shrinkage in a self-fertile nematode reveals novel sperm competition proteins.</title>
        <authorList>
            <person name="Yin D."/>
            <person name="Schwarz E.M."/>
            <person name="Thomas C.G."/>
            <person name="Felde R.L."/>
            <person name="Korf I.F."/>
            <person name="Cutter A.D."/>
            <person name="Schartner C.M."/>
            <person name="Ralston E.J."/>
            <person name="Meyer B.J."/>
            <person name="Haag E.S."/>
        </authorList>
    </citation>
    <scope>NUCLEOTIDE SEQUENCE [LARGE SCALE GENOMIC DNA]</scope>
    <source>
        <strain evidence="4">JU1422</strain>
    </source>
</reference>
<evidence type="ECO:0000313" key="4">
    <source>
        <dbReference type="Proteomes" id="UP000230233"/>
    </source>
</evidence>
<gene>
    <name evidence="3" type="primary">Cni-dpy-31</name>
    <name evidence="3" type="synonym">Cnig_chr_III.g10347</name>
    <name evidence="3" type="ORF">B9Z55_010347</name>
</gene>
<keyword evidence="4" id="KW-1185">Reference proteome</keyword>
<feature type="region of interest" description="Disordered" evidence="1">
    <location>
        <begin position="22"/>
        <end position="43"/>
    </location>
</feature>
<dbReference type="Proteomes" id="UP000230233">
    <property type="component" value="Chromosome III"/>
</dbReference>
<name>A0A2G5UFL1_9PELO</name>
<proteinExistence type="predicted"/>
<dbReference type="AlphaFoldDB" id="A0A2G5UFL1"/>
<protein>
    <submittedName>
        <fullName evidence="3">Uncharacterized protein</fullName>
    </submittedName>
</protein>
<keyword evidence="2" id="KW-0732">Signal</keyword>
<dbReference type="OrthoDB" id="431034at2759"/>
<dbReference type="EMBL" id="PDUG01000003">
    <property type="protein sequence ID" value="PIC38289.1"/>
    <property type="molecule type" value="Genomic_DNA"/>
</dbReference>
<comment type="caution">
    <text evidence="3">The sequence shown here is derived from an EMBL/GenBank/DDBJ whole genome shotgun (WGS) entry which is preliminary data.</text>
</comment>
<evidence type="ECO:0000313" key="3">
    <source>
        <dbReference type="EMBL" id="PIC38289.1"/>
    </source>
</evidence>
<sequence length="69" mass="7924">MHTPIILFGLLSLCNAHSLRDLSNRDEEGPPSTAPGVRKRRMMSEEDQKVVDYYMDKLNKLADEKHPEV</sequence>